<gene>
    <name evidence="9" type="ORF">D5H75_14530</name>
</gene>
<name>A0A3A4AX59_9ACTN</name>
<dbReference type="SUPFAM" id="SSF48264">
    <property type="entry name" value="Cytochrome P450"/>
    <property type="match status" value="1"/>
</dbReference>
<evidence type="ECO:0000256" key="2">
    <source>
        <dbReference type="ARBA" id="ARBA00010617"/>
    </source>
</evidence>
<evidence type="ECO:0000256" key="5">
    <source>
        <dbReference type="ARBA" id="ARBA00023002"/>
    </source>
</evidence>
<dbReference type="GO" id="GO:0020037">
    <property type="term" value="F:heme binding"/>
    <property type="evidence" value="ECO:0007669"/>
    <property type="project" value="InterPro"/>
</dbReference>
<dbReference type="AlphaFoldDB" id="A0A3A4AX59"/>
<protein>
    <submittedName>
        <fullName evidence="9">Cytochrome P450</fullName>
    </submittedName>
</protein>
<dbReference type="InterPro" id="IPR036396">
    <property type="entry name" value="Cyt_P450_sf"/>
</dbReference>
<dbReference type="PANTHER" id="PTHR24286">
    <property type="entry name" value="CYTOCHROME P450 26"/>
    <property type="match status" value="1"/>
</dbReference>
<keyword evidence="5" id="KW-0560">Oxidoreductase</keyword>
<keyword evidence="3 8" id="KW-0349">Heme</keyword>
<keyword evidence="10" id="KW-1185">Reference proteome</keyword>
<evidence type="ECO:0000256" key="7">
    <source>
        <dbReference type="ARBA" id="ARBA00023033"/>
    </source>
</evidence>
<dbReference type="Pfam" id="PF00067">
    <property type="entry name" value="p450"/>
    <property type="match status" value="1"/>
</dbReference>
<evidence type="ECO:0000256" key="3">
    <source>
        <dbReference type="ARBA" id="ARBA00022617"/>
    </source>
</evidence>
<dbReference type="Gene3D" id="1.10.630.10">
    <property type="entry name" value="Cytochrome P450"/>
    <property type="match status" value="1"/>
</dbReference>
<dbReference type="GO" id="GO:0016125">
    <property type="term" value="P:sterol metabolic process"/>
    <property type="evidence" value="ECO:0007669"/>
    <property type="project" value="TreeGrafter"/>
</dbReference>
<dbReference type="PANTHER" id="PTHR24286:SF24">
    <property type="entry name" value="LANOSTEROL 14-ALPHA DEMETHYLASE"/>
    <property type="match status" value="1"/>
</dbReference>
<dbReference type="Proteomes" id="UP000265768">
    <property type="component" value="Unassembled WGS sequence"/>
</dbReference>
<dbReference type="CDD" id="cd11067">
    <property type="entry name" value="CYP152"/>
    <property type="match status" value="1"/>
</dbReference>
<dbReference type="GO" id="GO:0016705">
    <property type="term" value="F:oxidoreductase activity, acting on paired donors, with incorporation or reduction of molecular oxygen"/>
    <property type="evidence" value="ECO:0007669"/>
    <property type="project" value="InterPro"/>
</dbReference>
<evidence type="ECO:0000313" key="9">
    <source>
        <dbReference type="EMBL" id="RJL32887.1"/>
    </source>
</evidence>
<evidence type="ECO:0000256" key="6">
    <source>
        <dbReference type="ARBA" id="ARBA00023004"/>
    </source>
</evidence>
<keyword evidence="6 8" id="KW-0408">Iron</keyword>
<dbReference type="EMBL" id="QZEY01000004">
    <property type="protein sequence ID" value="RJL32887.1"/>
    <property type="molecule type" value="Genomic_DNA"/>
</dbReference>
<organism evidence="9 10">
    <name type="scientific">Bailinhaonella thermotolerans</name>
    <dbReference type="NCBI Taxonomy" id="1070861"/>
    <lineage>
        <taxon>Bacteria</taxon>
        <taxon>Bacillati</taxon>
        <taxon>Actinomycetota</taxon>
        <taxon>Actinomycetes</taxon>
        <taxon>Streptosporangiales</taxon>
        <taxon>Streptosporangiaceae</taxon>
        <taxon>Bailinhaonella</taxon>
    </lineage>
</organism>
<evidence type="ECO:0000256" key="4">
    <source>
        <dbReference type="ARBA" id="ARBA00022723"/>
    </source>
</evidence>
<dbReference type="InterPro" id="IPR002401">
    <property type="entry name" value="Cyt_P450_E_grp-I"/>
</dbReference>
<comment type="caution">
    <text evidence="9">The sequence shown here is derived from an EMBL/GenBank/DDBJ whole genome shotgun (WGS) entry which is preliminary data.</text>
</comment>
<evidence type="ECO:0000256" key="1">
    <source>
        <dbReference type="ARBA" id="ARBA00001971"/>
    </source>
</evidence>
<sequence>MDNTLALLLDAYGFISGRARALGADVFDTRLLMRKTTCVTGAEAARVFYDPDRFVRRKAAPHRLTVTLFGKGGVQSTDGATHAARKAMFMSFMTPASRERLSELARDRWREYIRRWEGMPRVNLFDESSRLICEAVFDWAGVPLPARLVDPMTERLKSMIEAPAAVGPRYVRGRLGRIRAEQSLGELIRLVRRRPPEATILSTIAHYRDPDGSLLDPRVAAVELLNVLRPTVAVGRYVVFTALALHAHPEHRERIRGGDEEFTEHFVQEVRRFYPFFPLVAARVARPFEWRGHRFPAGRRVLLDLQGVNHDPRLWDRPGEFRPERFAEGDWDGSAYTFVPQGGGDHYRDHRCPGEWITIDLMKTAARALTREMTYHVPPQDLRMSSSYAPAIPRSRFVIDHVRAAG</sequence>
<keyword evidence="7" id="KW-0503">Monooxygenase</keyword>
<dbReference type="OrthoDB" id="9764248at2"/>
<accession>A0A3A4AX59</accession>
<evidence type="ECO:0000313" key="10">
    <source>
        <dbReference type="Proteomes" id="UP000265768"/>
    </source>
</evidence>
<comment type="similarity">
    <text evidence="2">Belongs to the cytochrome P450 family.</text>
</comment>
<reference evidence="9 10" key="1">
    <citation type="submission" date="2018-09" db="EMBL/GenBank/DDBJ databases">
        <title>YIM 75507 draft genome.</title>
        <authorList>
            <person name="Tang S."/>
            <person name="Feng Y."/>
        </authorList>
    </citation>
    <scope>NUCLEOTIDE SEQUENCE [LARGE SCALE GENOMIC DNA]</scope>
    <source>
        <strain evidence="9 10">YIM 75507</strain>
    </source>
</reference>
<evidence type="ECO:0000256" key="8">
    <source>
        <dbReference type="PIRSR" id="PIRSR602401-1"/>
    </source>
</evidence>
<comment type="cofactor">
    <cofactor evidence="1 8">
        <name>heme</name>
        <dbReference type="ChEBI" id="CHEBI:30413"/>
    </cofactor>
</comment>
<dbReference type="PRINTS" id="PR00463">
    <property type="entry name" value="EP450I"/>
</dbReference>
<proteinExistence type="inferred from homology"/>
<dbReference type="GO" id="GO:0004497">
    <property type="term" value="F:monooxygenase activity"/>
    <property type="evidence" value="ECO:0007669"/>
    <property type="project" value="UniProtKB-KW"/>
</dbReference>
<keyword evidence="4 8" id="KW-0479">Metal-binding</keyword>
<feature type="binding site" description="axial binding residue" evidence="8">
    <location>
        <position position="352"/>
    </location>
    <ligand>
        <name>heme</name>
        <dbReference type="ChEBI" id="CHEBI:30413"/>
    </ligand>
    <ligandPart>
        <name>Fe</name>
        <dbReference type="ChEBI" id="CHEBI:18248"/>
    </ligandPart>
</feature>
<dbReference type="InterPro" id="IPR001128">
    <property type="entry name" value="Cyt_P450"/>
</dbReference>
<dbReference type="GO" id="GO:0005506">
    <property type="term" value="F:iron ion binding"/>
    <property type="evidence" value="ECO:0007669"/>
    <property type="project" value="InterPro"/>
</dbReference>